<dbReference type="OrthoDB" id="5622949at2"/>
<feature type="domain" description="DUF5666" evidence="1">
    <location>
        <begin position="339"/>
        <end position="396"/>
    </location>
</feature>
<evidence type="ECO:0000313" key="3">
    <source>
        <dbReference type="Proteomes" id="UP000094769"/>
    </source>
</evidence>
<dbReference type="Pfam" id="PF18914">
    <property type="entry name" value="DUF5666"/>
    <property type="match status" value="4"/>
</dbReference>
<dbReference type="InterPro" id="IPR043724">
    <property type="entry name" value="DUF5666"/>
</dbReference>
<feature type="domain" description="DUF5666" evidence="1">
    <location>
        <begin position="45"/>
        <end position="95"/>
    </location>
</feature>
<gene>
    <name evidence="2" type="ORF">CODIS_17950</name>
</gene>
<evidence type="ECO:0000259" key="1">
    <source>
        <dbReference type="Pfam" id="PF18914"/>
    </source>
</evidence>
<dbReference type="PROSITE" id="PS51257">
    <property type="entry name" value="PROKAR_LIPOPROTEIN"/>
    <property type="match status" value="1"/>
</dbReference>
<feature type="domain" description="DUF5666" evidence="1">
    <location>
        <begin position="259"/>
        <end position="316"/>
    </location>
</feature>
<comment type="caution">
    <text evidence="2">The sequence shown here is derived from an EMBL/GenBank/DDBJ whole genome shotgun (WGS) entry which is preliminary data.</text>
</comment>
<reference evidence="2 3" key="1">
    <citation type="submission" date="2016-06" db="EMBL/GenBank/DDBJ databases">
        <title>Genome sequence of endosymbiont of Candidatus Endolucinida thiodiazotropha.</title>
        <authorList>
            <person name="Poehlein A."/>
            <person name="Koenig S."/>
            <person name="Heiden S.E."/>
            <person name="Thuermer A."/>
            <person name="Voget S."/>
            <person name="Daniel R."/>
            <person name="Markert S."/>
            <person name="Gros O."/>
            <person name="Schweder T."/>
        </authorList>
    </citation>
    <scope>NUCLEOTIDE SEQUENCE [LARGE SCALE GENOMIC DNA]</scope>
    <source>
        <strain evidence="2 3">COS</strain>
    </source>
</reference>
<dbReference type="Proteomes" id="UP000094769">
    <property type="component" value="Unassembled WGS sequence"/>
</dbReference>
<name>A0A7Z0VMQ8_9GAMM</name>
<accession>A0A7Z0VMQ8</accession>
<protein>
    <recommendedName>
        <fullName evidence="1">DUF5666 domain-containing protein</fullName>
    </recommendedName>
</protein>
<dbReference type="RefSeq" id="WP_069124009.1">
    <property type="nucleotide sequence ID" value="NZ_MARB01000008.1"/>
</dbReference>
<keyword evidence="3" id="KW-1185">Reference proteome</keyword>
<dbReference type="EMBL" id="MARB01000008">
    <property type="protein sequence ID" value="ODJ88021.1"/>
    <property type="molecule type" value="Genomic_DNA"/>
</dbReference>
<organism evidence="2 3">
    <name type="scientific">Candidatus Thiodiazotropha endolucinida</name>
    <dbReference type="NCBI Taxonomy" id="1655433"/>
    <lineage>
        <taxon>Bacteria</taxon>
        <taxon>Pseudomonadati</taxon>
        <taxon>Pseudomonadota</taxon>
        <taxon>Gammaproteobacteria</taxon>
        <taxon>Chromatiales</taxon>
        <taxon>Sedimenticolaceae</taxon>
        <taxon>Candidatus Thiodiazotropha</taxon>
    </lineage>
</organism>
<proteinExistence type="predicted"/>
<sequence length="462" mass="47265">MNSLIHKILISAAMGATVAGLTSCGGGGGPQVADGGIGGTGITQGRVTNFGSIFVNGIEFNTNDASFTVNNMAATQDDLAIGMVVSISGSSDASNASGIADSVSYDSLIEGVVSSNDITNNNTLEVMDQTITVDGDTVYDNHIDATTLENLPVNSEVEVSGFTDGTGTVLATRIEVKSLAWAGGELEVSGVISAVSGNQFQIGSLVIDASSIPSIPPAGTFVEVEGDSFSGDLFVADSIEIEGDGSRVVAEDGEEVEIEGQITQALDANNLFSLNGQVVDASATSLSGATSQLTAGRVAEVDGVMNGDILLAEEIELKATSSERGEIGGVLGIGNVDTAAGTVTLLGQTIKVDSSTIMESDVGESSSFTLEQLISSDYLEAKVYIDNGMLVASKLELEHAPSNHNAEVKGIPNSVSPSTIEIFGILIDISGVDDNSFASQQIEVKGNFSNGVLIATSIKEED</sequence>
<feature type="domain" description="DUF5666" evidence="1">
    <location>
        <begin position="110"/>
        <end position="175"/>
    </location>
</feature>
<evidence type="ECO:0000313" key="2">
    <source>
        <dbReference type="EMBL" id="ODJ88021.1"/>
    </source>
</evidence>
<dbReference type="AlphaFoldDB" id="A0A7Z0VMQ8"/>